<proteinExistence type="predicted"/>
<dbReference type="STRING" id="1770053.SAMN05216551_104108"/>
<dbReference type="OrthoDB" id="9812467at2"/>
<evidence type="ECO:0000259" key="1">
    <source>
        <dbReference type="Pfam" id="PF13468"/>
    </source>
</evidence>
<organism evidence="2 3">
    <name type="scientific">Chitinasiproducens palmae</name>
    <dbReference type="NCBI Taxonomy" id="1770053"/>
    <lineage>
        <taxon>Bacteria</taxon>
        <taxon>Pseudomonadati</taxon>
        <taxon>Pseudomonadota</taxon>
        <taxon>Betaproteobacteria</taxon>
        <taxon>Burkholderiales</taxon>
        <taxon>Burkholderiaceae</taxon>
        <taxon>Chitinasiproducens</taxon>
    </lineage>
</organism>
<dbReference type="InterPro" id="IPR029068">
    <property type="entry name" value="Glyas_Bleomycin-R_OHBP_Dase"/>
</dbReference>
<dbReference type="SUPFAM" id="SSF54593">
    <property type="entry name" value="Glyoxalase/Bleomycin resistance protein/Dihydroxybiphenyl dioxygenase"/>
    <property type="match status" value="1"/>
</dbReference>
<name>A0A1H2PP45_9BURK</name>
<evidence type="ECO:0000313" key="2">
    <source>
        <dbReference type="EMBL" id="SDV48039.1"/>
    </source>
</evidence>
<dbReference type="InterPro" id="IPR025870">
    <property type="entry name" value="Glyoxalase-like_dom"/>
</dbReference>
<dbReference type="RefSeq" id="WP_091906912.1">
    <property type="nucleotide sequence ID" value="NZ_FNLO01000004.1"/>
</dbReference>
<reference evidence="3" key="1">
    <citation type="submission" date="2016-09" db="EMBL/GenBank/DDBJ databases">
        <authorList>
            <person name="Varghese N."/>
            <person name="Submissions S."/>
        </authorList>
    </citation>
    <scope>NUCLEOTIDE SEQUENCE [LARGE SCALE GENOMIC DNA]</scope>
    <source>
        <strain evidence="3">JS23</strain>
    </source>
</reference>
<dbReference type="Pfam" id="PF13468">
    <property type="entry name" value="Glyoxalase_3"/>
    <property type="match status" value="1"/>
</dbReference>
<protein>
    <submittedName>
        <fullName evidence="2">Glyoxalase-like domain-containing protein</fullName>
    </submittedName>
</protein>
<gene>
    <name evidence="2" type="ORF">SAMN05216551_104108</name>
</gene>
<sequence length="295" mass="31528">MQEDIDLSIDHVGLAIEHLESGRAAFARLGFTLSPRSDHSGSPGPGMPVIPWGSGNHCAMFETGYFELIGLVDAAKFSNVKALLAQYQGLHIVALRCGNADRAFEALQSRGVLADPPRALERDAPFGPDNGETRRARFANVYLDTKANAEARFIVIEHRTPDVLWQPHLLSHENGARALSAVYFVADDAASLQARLLRVAGATASADGRELVLPGGGAFRPCAPDAFARLIPFECDAVPQRVAAAQIKVDSLDRLRALLDARGVDARLAPDPITSAPSVWVGPADACGTFLQFVA</sequence>
<dbReference type="Proteomes" id="UP000243719">
    <property type="component" value="Unassembled WGS sequence"/>
</dbReference>
<evidence type="ECO:0000313" key="3">
    <source>
        <dbReference type="Proteomes" id="UP000243719"/>
    </source>
</evidence>
<accession>A0A1H2PP45</accession>
<keyword evidence="3" id="KW-1185">Reference proteome</keyword>
<dbReference type="Gene3D" id="3.10.180.10">
    <property type="entry name" value="2,3-Dihydroxybiphenyl 1,2-Dioxygenase, domain 1"/>
    <property type="match status" value="1"/>
</dbReference>
<feature type="domain" description="Glyoxalase-like" evidence="1">
    <location>
        <begin position="9"/>
        <end position="198"/>
    </location>
</feature>
<dbReference type="EMBL" id="FNLO01000004">
    <property type="protein sequence ID" value="SDV48039.1"/>
    <property type="molecule type" value="Genomic_DNA"/>
</dbReference>
<dbReference type="AlphaFoldDB" id="A0A1H2PP45"/>